<keyword evidence="7 10" id="KW-0784">Thiamine biosynthesis</keyword>
<comment type="subunit">
    <text evidence="3 10">Homodimer.</text>
</comment>
<comment type="cofactor">
    <cofactor evidence="10">
        <name>thiamine diphosphate</name>
        <dbReference type="ChEBI" id="CHEBI:58937"/>
    </cofactor>
    <text evidence="10">Binds 1 thiamine pyrophosphate per subunit.</text>
</comment>
<dbReference type="OrthoDB" id="9803371at2"/>
<dbReference type="HAMAP" id="MF_00315">
    <property type="entry name" value="DXP_synth"/>
    <property type="match status" value="1"/>
</dbReference>
<dbReference type="InterPro" id="IPR029061">
    <property type="entry name" value="THDP-binding"/>
</dbReference>
<dbReference type="SMART" id="SM00861">
    <property type="entry name" value="Transket_pyr"/>
    <property type="match status" value="1"/>
</dbReference>
<dbReference type="Pfam" id="PF02779">
    <property type="entry name" value="Transket_pyr"/>
    <property type="match status" value="1"/>
</dbReference>
<evidence type="ECO:0000256" key="7">
    <source>
        <dbReference type="ARBA" id="ARBA00022977"/>
    </source>
</evidence>
<comment type="catalytic activity">
    <reaction evidence="10">
        <text>D-glyceraldehyde 3-phosphate + pyruvate + H(+) = 1-deoxy-D-xylulose 5-phosphate + CO2</text>
        <dbReference type="Rhea" id="RHEA:12605"/>
        <dbReference type="ChEBI" id="CHEBI:15361"/>
        <dbReference type="ChEBI" id="CHEBI:15378"/>
        <dbReference type="ChEBI" id="CHEBI:16526"/>
        <dbReference type="ChEBI" id="CHEBI:57792"/>
        <dbReference type="ChEBI" id="CHEBI:59776"/>
        <dbReference type="EC" id="2.2.1.7"/>
    </reaction>
</comment>
<dbReference type="UniPathway" id="UPA00064">
    <property type="reaction ID" value="UER00091"/>
</dbReference>
<evidence type="ECO:0000256" key="10">
    <source>
        <dbReference type="HAMAP-Rule" id="MF_00315"/>
    </source>
</evidence>
<dbReference type="PATRIC" id="fig|29343.3.peg.1114"/>
<evidence type="ECO:0000259" key="11">
    <source>
        <dbReference type="SMART" id="SM00861"/>
    </source>
</evidence>
<dbReference type="InterPro" id="IPR005475">
    <property type="entry name" value="Transketolase-like_Pyr-bd"/>
</dbReference>
<sequence>MESGNLLDSINSPNDIKKFNINQLEALCAEIREKLISTVSKNGGHLASNLGVVELTVAIHYVFDSPNDQIVWDVGHQCYVHKLLTGRREQFDTIRKFGGISGFTKPPESKHDPFGAGHSSTSISAAAGLAKAKKLKNEPGSVVAVIGDGALSGGLAFEGINNAGRSHDKLIIILNDNKMFISRNVGAMARHLALIRTKPWYFKVKDNVEFILQHTPLIGSPIRNALVKSKSIIKNALYHSTIFEEMGLLYLGPVDGHNLAQIIRVLQRAKSLNKPVLIHTLTVKGKGYQFAESNPGLYHGVSKFDVDTGDPIGPPHSETYSEIFGESLCLYAGADKRICAITAAMKDGTGLTEFSEKYKDRFFDVGIAEEHAVVFAAGLARNGMKPVFAVYSTFLQRSYDQILHDAALQKLNVVLAVDRAGIVGEDGETHQGIFDVAMLSNIPGIIIYSPSTKSELQNFLYSALYECEGPVVVRYPRGTPEIEPDGFHADFGNYNLFTLSKNANILIVTYGRLFFHAARAMEDLEKDNIHTSVLKLNRIVPIDPTCFEFVNNYDRIIFFEEGIKRGGIAEHFGIELYERGFNGKYSIHAIDNKFVKQGPVDKLLSLLGLDTEGMVKAVIQECKN</sequence>
<keyword evidence="5 10" id="KW-0479">Metal-binding</keyword>
<dbReference type="PROSITE" id="PS00802">
    <property type="entry name" value="TRANSKETOLASE_2"/>
    <property type="match status" value="1"/>
</dbReference>
<feature type="binding site" evidence="10">
    <location>
        <position position="369"/>
    </location>
    <ligand>
        <name>thiamine diphosphate</name>
        <dbReference type="ChEBI" id="CHEBI:58937"/>
    </ligand>
</feature>
<evidence type="ECO:0000256" key="8">
    <source>
        <dbReference type="ARBA" id="ARBA00023052"/>
    </source>
</evidence>
<keyword evidence="4 10" id="KW-0808">Transferase</keyword>
<feature type="binding site" evidence="10">
    <location>
        <begin position="117"/>
        <end position="119"/>
    </location>
    <ligand>
        <name>thiamine diphosphate</name>
        <dbReference type="ChEBI" id="CHEBI:58937"/>
    </ligand>
</feature>
<dbReference type="EMBL" id="LM995447">
    <property type="protein sequence ID" value="CDZ24173.1"/>
    <property type="molecule type" value="Genomic_DNA"/>
</dbReference>
<dbReference type="HOGENOM" id="CLU_009227_1_4_9"/>
<dbReference type="NCBIfam" id="TIGR00204">
    <property type="entry name" value="dxs"/>
    <property type="match status" value="1"/>
</dbReference>
<comment type="pathway">
    <text evidence="1 10">Metabolic intermediate biosynthesis; 1-deoxy-D-xylulose 5-phosphate biosynthesis; 1-deoxy-D-xylulose 5-phosphate from D-glyceraldehyde 3-phosphate and pyruvate: step 1/1.</text>
</comment>
<keyword evidence="8 10" id="KW-0786">Thiamine pyrophosphate</keyword>
<feature type="binding site" evidence="10">
    <location>
        <position position="288"/>
    </location>
    <ligand>
        <name>thiamine diphosphate</name>
        <dbReference type="ChEBI" id="CHEBI:58937"/>
    </ligand>
</feature>
<dbReference type="Pfam" id="PF13292">
    <property type="entry name" value="DXP_synthase_N"/>
    <property type="match status" value="1"/>
</dbReference>
<evidence type="ECO:0000256" key="4">
    <source>
        <dbReference type="ARBA" id="ARBA00022679"/>
    </source>
</evidence>
<dbReference type="AlphaFoldDB" id="A0A078KNX9"/>
<evidence type="ECO:0000256" key="3">
    <source>
        <dbReference type="ARBA" id="ARBA00011738"/>
    </source>
</evidence>
<evidence type="ECO:0000313" key="12">
    <source>
        <dbReference type="EMBL" id="CDZ24173.1"/>
    </source>
</evidence>
<dbReference type="GO" id="GO:0000287">
    <property type="term" value="F:magnesium ion binding"/>
    <property type="evidence" value="ECO:0007669"/>
    <property type="project" value="UniProtKB-UniRule"/>
</dbReference>
<dbReference type="FunFam" id="3.40.50.970:FF:000005">
    <property type="entry name" value="1-deoxy-D-xylulose-5-phosphate synthase"/>
    <property type="match status" value="1"/>
</dbReference>
<dbReference type="Gene3D" id="3.40.50.970">
    <property type="match status" value="2"/>
</dbReference>
<dbReference type="InterPro" id="IPR009014">
    <property type="entry name" value="Transketo_C/PFOR_II"/>
</dbReference>
<dbReference type="InterPro" id="IPR005477">
    <property type="entry name" value="Dxylulose-5-P_synthase"/>
</dbReference>
<comment type="cofactor">
    <cofactor evidence="10">
        <name>Mg(2+)</name>
        <dbReference type="ChEBI" id="CHEBI:18420"/>
    </cofactor>
    <text evidence="10">Binds 1 Mg(2+) ion per subunit.</text>
</comment>
<dbReference type="SUPFAM" id="SSF52518">
    <property type="entry name" value="Thiamin diphosphate-binding fold (THDP-binding)"/>
    <property type="match status" value="1"/>
</dbReference>
<evidence type="ECO:0000256" key="2">
    <source>
        <dbReference type="ARBA" id="ARBA00011081"/>
    </source>
</evidence>
<gene>
    <name evidence="10 12" type="primary">dxs</name>
    <name evidence="12" type="ORF">CCDG5_1056</name>
</gene>
<keyword evidence="9 10" id="KW-0414">Isoprene biosynthesis</keyword>
<proteinExistence type="inferred from homology"/>
<reference evidence="13" key="1">
    <citation type="submission" date="2014-07" db="EMBL/GenBank/DDBJ databases">
        <authorList>
            <person name="Wibberg D."/>
        </authorList>
    </citation>
    <scope>NUCLEOTIDE SEQUENCE [LARGE SCALE GENOMIC DNA]</scope>
    <source>
        <strain evidence="13">DG5</strain>
    </source>
</reference>
<organism evidence="12 13">
    <name type="scientific">[Clostridium] cellulosi</name>
    <dbReference type="NCBI Taxonomy" id="29343"/>
    <lineage>
        <taxon>Bacteria</taxon>
        <taxon>Bacillati</taxon>
        <taxon>Bacillota</taxon>
        <taxon>Clostridia</taxon>
        <taxon>Eubacteriales</taxon>
        <taxon>Oscillospiraceae</taxon>
        <taxon>Oscillospiraceae incertae sedis</taxon>
    </lineage>
</organism>
<dbReference type="InterPro" id="IPR033248">
    <property type="entry name" value="Transketolase_C"/>
</dbReference>
<keyword evidence="6 10" id="KW-0460">Magnesium</keyword>
<evidence type="ECO:0000256" key="9">
    <source>
        <dbReference type="ARBA" id="ARBA00023229"/>
    </source>
</evidence>
<dbReference type="InterPro" id="IPR049557">
    <property type="entry name" value="Transketolase_CS"/>
</dbReference>
<dbReference type="PANTHER" id="PTHR43322:SF5">
    <property type="entry name" value="1-DEOXY-D-XYLULOSE-5-PHOSPHATE SYNTHASE, CHLOROPLASTIC"/>
    <property type="match status" value="1"/>
</dbReference>
<dbReference type="SUPFAM" id="SSF52922">
    <property type="entry name" value="TK C-terminal domain-like"/>
    <property type="match status" value="1"/>
</dbReference>
<dbReference type="GO" id="GO:0005829">
    <property type="term" value="C:cytosol"/>
    <property type="evidence" value="ECO:0007669"/>
    <property type="project" value="TreeGrafter"/>
</dbReference>
<dbReference type="PANTHER" id="PTHR43322">
    <property type="entry name" value="1-D-DEOXYXYLULOSE 5-PHOSPHATE SYNTHASE-RELATED"/>
    <property type="match status" value="1"/>
</dbReference>
<dbReference type="Gene3D" id="3.40.50.920">
    <property type="match status" value="1"/>
</dbReference>
<feature type="binding site" evidence="10">
    <location>
        <position position="76"/>
    </location>
    <ligand>
        <name>thiamine diphosphate</name>
        <dbReference type="ChEBI" id="CHEBI:58937"/>
    </ligand>
</feature>
<dbReference type="PROSITE" id="PS00801">
    <property type="entry name" value="TRANSKETOLASE_1"/>
    <property type="match status" value="1"/>
</dbReference>
<evidence type="ECO:0000256" key="5">
    <source>
        <dbReference type="ARBA" id="ARBA00022723"/>
    </source>
</evidence>
<keyword evidence="13" id="KW-1185">Reference proteome</keyword>
<dbReference type="GO" id="GO:0030976">
    <property type="term" value="F:thiamine pyrophosphate binding"/>
    <property type="evidence" value="ECO:0007669"/>
    <property type="project" value="UniProtKB-UniRule"/>
</dbReference>
<dbReference type="Proteomes" id="UP000032431">
    <property type="component" value="Chromosome I"/>
</dbReference>
<dbReference type="Pfam" id="PF02780">
    <property type="entry name" value="Transketolase_C"/>
    <property type="match status" value="1"/>
</dbReference>
<dbReference type="GO" id="GO:0016114">
    <property type="term" value="P:terpenoid biosynthetic process"/>
    <property type="evidence" value="ECO:0007669"/>
    <property type="project" value="UniProtKB-UniRule"/>
</dbReference>
<name>A0A078KNX9_9FIRM</name>
<dbReference type="STRING" id="29343.CCDG5_1056"/>
<comment type="similarity">
    <text evidence="2 10">Belongs to the transketolase family. DXPS subfamily.</text>
</comment>
<dbReference type="KEGG" id="ccel:CCDG5_1056"/>
<feature type="binding site" evidence="10">
    <location>
        <begin position="149"/>
        <end position="150"/>
    </location>
    <ligand>
        <name>thiamine diphosphate</name>
        <dbReference type="ChEBI" id="CHEBI:58937"/>
    </ligand>
</feature>
<evidence type="ECO:0000256" key="6">
    <source>
        <dbReference type="ARBA" id="ARBA00022842"/>
    </source>
</evidence>
<dbReference type="InterPro" id="IPR020826">
    <property type="entry name" value="Transketolase_BS"/>
</dbReference>
<feature type="binding site" evidence="10">
    <location>
        <position position="177"/>
    </location>
    <ligand>
        <name>thiamine diphosphate</name>
        <dbReference type="ChEBI" id="CHEBI:58937"/>
    </ligand>
</feature>
<dbReference type="GO" id="GO:0019288">
    <property type="term" value="P:isopentenyl diphosphate biosynthetic process, methylerythritol 4-phosphate pathway"/>
    <property type="evidence" value="ECO:0007669"/>
    <property type="project" value="TreeGrafter"/>
</dbReference>
<protein>
    <recommendedName>
        <fullName evidence="10">1-deoxy-D-xylulose-5-phosphate synthase</fullName>
        <ecNumber evidence="10">2.2.1.7</ecNumber>
    </recommendedName>
    <alternativeName>
        <fullName evidence="10">1-deoxyxylulose-5-phosphate synthase</fullName>
        <shortName evidence="10">DXP synthase</shortName>
        <shortName evidence="10">DXPS</shortName>
    </alternativeName>
</protein>
<dbReference type="NCBIfam" id="NF003933">
    <property type="entry name" value="PRK05444.2-2"/>
    <property type="match status" value="1"/>
</dbReference>
<comment type="function">
    <text evidence="10">Catalyzes the acyloin condensation reaction between C atoms 2 and 3 of pyruvate and glyceraldehyde 3-phosphate to yield 1-deoxy-D-xylulose-5-phosphate (DXP).</text>
</comment>
<dbReference type="GO" id="GO:0008661">
    <property type="term" value="F:1-deoxy-D-xylulose-5-phosphate synthase activity"/>
    <property type="evidence" value="ECO:0007669"/>
    <property type="project" value="UniProtKB-UniRule"/>
</dbReference>
<feature type="binding site" evidence="10">
    <location>
        <position position="177"/>
    </location>
    <ligand>
        <name>Mg(2+)</name>
        <dbReference type="ChEBI" id="CHEBI:18420"/>
    </ligand>
</feature>
<dbReference type="CDD" id="cd07033">
    <property type="entry name" value="TPP_PYR_DXS_TK_like"/>
    <property type="match status" value="1"/>
</dbReference>
<dbReference type="GO" id="GO:0009228">
    <property type="term" value="P:thiamine biosynthetic process"/>
    <property type="evidence" value="ECO:0007669"/>
    <property type="project" value="UniProtKB-UniRule"/>
</dbReference>
<evidence type="ECO:0000256" key="1">
    <source>
        <dbReference type="ARBA" id="ARBA00004980"/>
    </source>
</evidence>
<dbReference type="EC" id="2.2.1.7" evidence="10"/>
<dbReference type="CDD" id="cd02007">
    <property type="entry name" value="TPP_DXS"/>
    <property type="match status" value="1"/>
</dbReference>
<evidence type="ECO:0000313" key="13">
    <source>
        <dbReference type="Proteomes" id="UP000032431"/>
    </source>
</evidence>
<accession>A0A078KNX9</accession>
<feature type="binding site" evidence="10">
    <location>
        <position position="148"/>
    </location>
    <ligand>
        <name>Mg(2+)</name>
        <dbReference type="ChEBI" id="CHEBI:18420"/>
    </ligand>
</feature>
<feature type="domain" description="Transketolase-like pyrimidine-binding" evidence="11">
    <location>
        <begin position="318"/>
        <end position="482"/>
    </location>
</feature>